<name>A0ABV3T1G9_9ACTN</name>
<feature type="chain" id="PRO_5046514939" evidence="1">
    <location>
        <begin position="23"/>
        <end position="395"/>
    </location>
</feature>
<evidence type="ECO:0000313" key="2">
    <source>
        <dbReference type="EMBL" id="MEX0429051.1"/>
    </source>
</evidence>
<dbReference type="NCBIfam" id="NF033206">
    <property type="entry name" value="ScyE_fam"/>
    <property type="match status" value="1"/>
</dbReference>
<evidence type="ECO:0000313" key="3">
    <source>
        <dbReference type="Proteomes" id="UP001556631"/>
    </source>
</evidence>
<dbReference type="Proteomes" id="UP001556631">
    <property type="component" value="Unassembled WGS sequence"/>
</dbReference>
<accession>A0ABV3T1G9</accession>
<organism evidence="2 3">
    <name type="scientific">Nocardioides eburneus</name>
    <dbReference type="NCBI Taxonomy" id="3231482"/>
    <lineage>
        <taxon>Bacteria</taxon>
        <taxon>Bacillati</taxon>
        <taxon>Actinomycetota</taxon>
        <taxon>Actinomycetes</taxon>
        <taxon>Propionibacteriales</taxon>
        <taxon>Nocardioidaceae</taxon>
        <taxon>Nocardioides</taxon>
    </lineage>
</organism>
<dbReference type="Gene3D" id="2.120.10.30">
    <property type="entry name" value="TolB, C-terminal domain"/>
    <property type="match status" value="1"/>
</dbReference>
<feature type="signal peptide" evidence="1">
    <location>
        <begin position="1"/>
        <end position="22"/>
    </location>
</feature>
<dbReference type="SUPFAM" id="SSF63825">
    <property type="entry name" value="YWTD domain"/>
    <property type="match status" value="1"/>
</dbReference>
<dbReference type="EMBL" id="JBFPJR010000031">
    <property type="protein sequence ID" value="MEX0429051.1"/>
    <property type="molecule type" value="Genomic_DNA"/>
</dbReference>
<comment type="caution">
    <text evidence="2">The sequence shown here is derived from an EMBL/GenBank/DDBJ whole genome shotgun (WGS) entry which is preliminary data.</text>
</comment>
<reference evidence="2 3" key="1">
    <citation type="submission" date="2024-07" db="EMBL/GenBank/DDBJ databases">
        <authorList>
            <person name="Lee S."/>
            <person name="Kang M."/>
        </authorList>
    </citation>
    <scope>NUCLEOTIDE SEQUENCE [LARGE SCALE GENOMIC DNA]</scope>
    <source>
        <strain evidence="2 3">DS6</strain>
    </source>
</reference>
<sequence length="395" mass="41031">MSKIHRLVAVAAVLALAGAGIAATSPGAEAQKAAVHHKAKVKAHKPAHKTKAHKPRIPRVYASGLLTPLSAAVTPNGTAYVTSNFAGQLLKIVPGKAPVVVYQDPNGYEVGGVSVSGWSVRFTVTETNQQTNENVDSWLMQLGPHGTARQIADIHAYEAAANPDQGTTYGFRSIASSCAALWPTADNGPATYTGAVDSHPYATTQLGGWTYVADAGANAVFLVSPGGRVRTVATLPAIPTTLTASQVSGMGLDPCFVGTTYWFEPVPTDIEMGRFGQLYVSSLPGGPEGPQLGARGSVFTVSPIAHRARQIVRGFTGATGVAVAPNGTLYVSEIFGNKISRVTWSRFGPHISTLAKVTAPGAVEWTPWGVVATTNVLSGTESGSAPAAQLVKYGY</sequence>
<dbReference type="InterPro" id="IPR048031">
    <property type="entry name" value="ScyD/ScyE-like"/>
</dbReference>
<dbReference type="RefSeq" id="WP_367995019.1">
    <property type="nucleotide sequence ID" value="NZ_JBFPJR010000031.1"/>
</dbReference>
<protein>
    <submittedName>
        <fullName evidence="2">ScyD/ScyE family protein</fullName>
    </submittedName>
</protein>
<keyword evidence="1" id="KW-0732">Signal</keyword>
<keyword evidence="3" id="KW-1185">Reference proteome</keyword>
<gene>
    <name evidence="2" type="ORF">AB3X52_15595</name>
</gene>
<dbReference type="SUPFAM" id="SSF101898">
    <property type="entry name" value="NHL repeat"/>
    <property type="match status" value="1"/>
</dbReference>
<evidence type="ECO:0000256" key="1">
    <source>
        <dbReference type="SAM" id="SignalP"/>
    </source>
</evidence>
<dbReference type="InterPro" id="IPR011042">
    <property type="entry name" value="6-blade_b-propeller_TolB-like"/>
</dbReference>
<proteinExistence type="predicted"/>